<protein>
    <recommendedName>
        <fullName evidence="4">Methyltransferase</fullName>
    </recommendedName>
</protein>
<evidence type="ECO:0000313" key="2">
    <source>
        <dbReference type="EMBL" id="KAF4964201.1"/>
    </source>
</evidence>
<comment type="similarity">
    <text evidence="1">Belongs to the asaB hydroxylase/desaturase family.</text>
</comment>
<gene>
    <name evidence="2" type="ORF">FSARC_7835</name>
</gene>
<name>A0A8H4X7U7_9HYPO</name>
<dbReference type="Proteomes" id="UP000622797">
    <property type="component" value="Unassembled WGS sequence"/>
</dbReference>
<dbReference type="GO" id="GO:0016491">
    <property type="term" value="F:oxidoreductase activity"/>
    <property type="evidence" value="ECO:0007669"/>
    <property type="project" value="InterPro"/>
</dbReference>
<organism evidence="2 3">
    <name type="scientific">Fusarium sarcochroum</name>
    <dbReference type="NCBI Taxonomy" id="1208366"/>
    <lineage>
        <taxon>Eukaryota</taxon>
        <taxon>Fungi</taxon>
        <taxon>Dikarya</taxon>
        <taxon>Ascomycota</taxon>
        <taxon>Pezizomycotina</taxon>
        <taxon>Sordariomycetes</taxon>
        <taxon>Hypocreomycetidae</taxon>
        <taxon>Hypocreales</taxon>
        <taxon>Nectriaceae</taxon>
        <taxon>Fusarium</taxon>
        <taxon>Fusarium lateritium species complex</taxon>
    </lineage>
</organism>
<dbReference type="PANTHER" id="PTHR34598">
    <property type="entry name" value="BLL6449 PROTEIN"/>
    <property type="match status" value="1"/>
</dbReference>
<keyword evidence="3" id="KW-1185">Reference proteome</keyword>
<evidence type="ECO:0000256" key="1">
    <source>
        <dbReference type="ARBA" id="ARBA00023604"/>
    </source>
</evidence>
<comment type="caution">
    <text evidence="2">The sequence shown here is derived from an EMBL/GenBank/DDBJ whole genome shotgun (WGS) entry which is preliminary data.</text>
</comment>
<dbReference type="PANTHER" id="PTHR34598:SF3">
    <property type="entry name" value="OXIDOREDUCTASE AN1597"/>
    <property type="match status" value="1"/>
</dbReference>
<sequence>MDSTLTNSQGAPLMALMSFLQKDSLYEDVKPYRLGYRSDNVPTTNLVRQAVRDIEMHDLRGIEHELTFERNGVAVLEADNIMEYDDFNDRQQVIDSYCTAIGHILLEYMQAKTVQVFDYNIRRRHPKYPDVKDETSTARDQPTRNVHIDATGAAVHGIIKELNPGGATDLLDRRVVYVNVWRPLKGPVKDWPIALCDAESIVPSRDFAATDHIIRTQNANEGRLAENYSIHYHPSQRWLYLSLQQPNELLIFRQYDSNGLPGVPHGSFDVSSLYPPEPENQRESIEVRAIVYL</sequence>
<reference evidence="2" key="2">
    <citation type="submission" date="2020-05" db="EMBL/GenBank/DDBJ databases">
        <authorList>
            <person name="Kim H.-S."/>
            <person name="Proctor R.H."/>
            <person name="Brown D.W."/>
        </authorList>
    </citation>
    <scope>NUCLEOTIDE SEQUENCE</scope>
    <source>
        <strain evidence="2">NRRL 20472</strain>
    </source>
</reference>
<dbReference type="EMBL" id="JABEXW010000422">
    <property type="protein sequence ID" value="KAF4964201.1"/>
    <property type="molecule type" value="Genomic_DNA"/>
</dbReference>
<dbReference type="InterPro" id="IPR044053">
    <property type="entry name" value="AsaB-like"/>
</dbReference>
<evidence type="ECO:0008006" key="4">
    <source>
        <dbReference type="Google" id="ProtNLM"/>
    </source>
</evidence>
<dbReference type="NCBIfam" id="NF041278">
    <property type="entry name" value="CmcJ_NvfI_EfuI"/>
    <property type="match status" value="1"/>
</dbReference>
<accession>A0A8H4X7U7</accession>
<reference evidence="2" key="1">
    <citation type="journal article" date="2020" name="BMC Genomics">
        <title>Correction to: Identification and distribution of gene clusters required for synthesis of sphingolipid metabolism inhibitors in diverse species of the filamentous fungus Fusarium.</title>
        <authorList>
            <person name="Kim H.S."/>
            <person name="Lohmar J.M."/>
            <person name="Busman M."/>
            <person name="Brown D.W."/>
            <person name="Naumann T.A."/>
            <person name="Divon H.H."/>
            <person name="Lysoe E."/>
            <person name="Uhlig S."/>
            <person name="Proctor R.H."/>
        </authorList>
    </citation>
    <scope>NUCLEOTIDE SEQUENCE</scope>
    <source>
        <strain evidence="2">NRRL 20472</strain>
    </source>
</reference>
<dbReference type="OrthoDB" id="412788at2759"/>
<evidence type="ECO:0000313" key="3">
    <source>
        <dbReference type="Proteomes" id="UP000622797"/>
    </source>
</evidence>
<proteinExistence type="inferred from homology"/>
<dbReference type="AlphaFoldDB" id="A0A8H4X7U7"/>